<dbReference type="InterPro" id="IPR012469">
    <property type="entry name" value="DUF1688"/>
</dbReference>
<proteinExistence type="predicted"/>
<dbReference type="Pfam" id="PF07958">
    <property type="entry name" value="DUF1688"/>
    <property type="match status" value="1"/>
</dbReference>
<organism evidence="1 2">
    <name type="scientific">Roseibium aggregatum</name>
    <dbReference type="NCBI Taxonomy" id="187304"/>
    <lineage>
        <taxon>Bacteria</taxon>
        <taxon>Pseudomonadati</taxon>
        <taxon>Pseudomonadota</taxon>
        <taxon>Alphaproteobacteria</taxon>
        <taxon>Hyphomicrobiales</taxon>
        <taxon>Stappiaceae</taxon>
        <taxon>Roseibium</taxon>
    </lineage>
</organism>
<dbReference type="Proteomes" id="UP000664096">
    <property type="component" value="Unassembled WGS sequence"/>
</dbReference>
<dbReference type="AlphaFoldDB" id="A0A939EBG8"/>
<dbReference type="PANTHER" id="PTHR31687">
    <property type="match status" value="1"/>
</dbReference>
<dbReference type="RefSeq" id="WP_207138142.1">
    <property type="nucleotide sequence ID" value="NZ_JAEKJZ010000001.1"/>
</dbReference>
<name>A0A939EBG8_9HYPH</name>
<reference evidence="1" key="1">
    <citation type="submission" date="2020-12" db="EMBL/GenBank/DDBJ databases">
        <title>Oil enriched cultivation method for isolating marine PHA-producing bacteria.</title>
        <authorList>
            <person name="Zheng W."/>
            <person name="Yu S."/>
            <person name="Huang Y."/>
        </authorList>
    </citation>
    <scope>NUCLEOTIDE SEQUENCE</scope>
    <source>
        <strain evidence="1">SY-2-12</strain>
    </source>
</reference>
<dbReference type="EMBL" id="JAEKJZ010000001">
    <property type="protein sequence ID" value="MBN9668845.1"/>
    <property type="molecule type" value="Genomic_DNA"/>
</dbReference>
<protein>
    <submittedName>
        <fullName evidence="1">DUF1688 family protein</fullName>
    </submittedName>
</protein>
<accession>A0A939EBG8</accession>
<dbReference type="PANTHER" id="PTHR31687:SF3">
    <property type="entry name" value="PROTEIN URG3"/>
    <property type="match status" value="1"/>
</dbReference>
<sequence length="413" mass="44675">MSPSTSALDLFQPEEVRRQAHRLLDLSSCGELRHVKTDLQKLDAAVEAVFDTTKENYPDGQIPPYGIWRDFEVGGIDRWAALAGVRAFETAEDMLTAAADLAVLASFMKTRHPADWRFEDRMTETAATGGQASALAAFHMFTSGSFSSAMEDPYRVDADTLIYLDKAELSSGLQWDRHQAGDFLEEMQRHLKLFGEALSLRPDLFGEGKATRPGLLAVGHAREGNGTVDAVKLMDNLLEALAPVWTGGAQSGDVLLGDGFGHSALAGTEGGAIVPFHTAAQDMVYSLVEPLAWAGVEVAGLDRLTAPADLAHVALFTRTGALEIRTDAQELPPEDALDRMIEIRSGAIALTDKLAEKLREGMDVSAEQLPLTCILEGGTSRAGRRILDKNPDLAKKFGHYLNPGSVFWLPFGA</sequence>
<comment type="caution">
    <text evidence="1">The sequence shown here is derived from an EMBL/GenBank/DDBJ whole genome shotgun (WGS) entry which is preliminary data.</text>
</comment>
<evidence type="ECO:0000313" key="2">
    <source>
        <dbReference type="Proteomes" id="UP000664096"/>
    </source>
</evidence>
<evidence type="ECO:0000313" key="1">
    <source>
        <dbReference type="EMBL" id="MBN9668845.1"/>
    </source>
</evidence>
<gene>
    <name evidence="1" type="ORF">JF539_00760</name>
</gene>